<evidence type="ECO:0000313" key="5">
    <source>
        <dbReference type="Proteomes" id="UP001500454"/>
    </source>
</evidence>
<keyword evidence="5" id="KW-1185">Reference proteome</keyword>
<dbReference type="Pfam" id="PF05036">
    <property type="entry name" value="SPOR"/>
    <property type="match status" value="1"/>
</dbReference>
<evidence type="ECO:0000313" key="4">
    <source>
        <dbReference type="EMBL" id="GAA4377016.1"/>
    </source>
</evidence>
<organism evidence="4 5">
    <name type="scientific">Hymenobacter koreensis</name>
    <dbReference type="NCBI Taxonomy" id="1084523"/>
    <lineage>
        <taxon>Bacteria</taxon>
        <taxon>Pseudomonadati</taxon>
        <taxon>Bacteroidota</taxon>
        <taxon>Cytophagia</taxon>
        <taxon>Cytophagales</taxon>
        <taxon>Hymenobacteraceae</taxon>
        <taxon>Hymenobacter</taxon>
    </lineage>
</organism>
<dbReference type="RefSeq" id="WP_345222185.1">
    <property type="nucleotide sequence ID" value="NZ_BAABHA010000002.1"/>
</dbReference>
<evidence type="ECO:0000259" key="3">
    <source>
        <dbReference type="Pfam" id="PF05036"/>
    </source>
</evidence>
<comment type="caution">
    <text evidence="4">The sequence shown here is derived from an EMBL/GenBank/DDBJ whole genome shotgun (WGS) entry which is preliminary data.</text>
</comment>
<feature type="compositionally biased region" description="Low complexity" evidence="1">
    <location>
        <begin position="26"/>
        <end position="41"/>
    </location>
</feature>
<reference evidence="5" key="1">
    <citation type="journal article" date="2019" name="Int. J. Syst. Evol. Microbiol.">
        <title>The Global Catalogue of Microorganisms (GCM) 10K type strain sequencing project: providing services to taxonomists for standard genome sequencing and annotation.</title>
        <authorList>
            <consortium name="The Broad Institute Genomics Platform"/>
            <consortium name="The Broad Institute Genome Sequencing Center for Infectious Disease"/>
            <person name="Wu L."/>
            <person name="Ma J."/>
        </authorList>
    </citation>
    <scope>NUCLEOTIDE SEQUENCE [LARGE SCALE GENOMIC DNA]</scope>
    <source>
        <strain evidence="5">JCM 17924</strain>
    </source>
</reference>
<name>A0ABP8IWC8_9BACT</name>
<evidence type="ECO:0000256" key="1">
    <source>
        <dbReference type="SAM" id="MobiDB-lite"/>
    </source>
</evidence>
<protein>
    <recommendedName>
        <fullName evidence="3">SPOR domain-containing protein</fullName>
    </recommendedName>
</protein>
<feature type="domain" description="SPOR" evidence="3">
    <location>
        <begin position="121"/>
        <end position="162"/>
    </location>
</feature>
<sequence length="182" mass="20133">MNRLLTNVLVVPALLTLVACAASSPARTATSPAPDTTRPAAKAAPAEDLGKYRPVFTAPAPPKTSSSAAKPNVTPTAHVNSQIDQRLRDLAFTNQSVKYTSGYRILVYIGLERQDAMNIRRAVISRYPQETDYITFKQPLYRLYIGDYTSRLEAEQAMLRIRPLAPKAELQATQVLVNKTRF</sequence>
<feature type="chain" id="PRO_5046965770" description="SPOR domain-containing protein" evidence="2">
    <location>
        <begin position="22"/>
        <end position="182"/>
    </location>
</feature>
<dbReference type="EMBL" id="BAABHA010000002">
    <property type="protein sequence ID" value="GAA4377016.1"/>
    <property type="molecule type" value="Genomic_DNA"/>
</dbReference>
<dbReference type="InterPro" id="IPR007730">
    <property type="entry name" value="SPOR-like_dom"/>
</dbReference>
<feature type="signal peptide" evidence="2">
    <location>
        <begin position="1"/>
        <end position="21"/>
    </location>
</feature>
<evidence type="ECO:0000256" key="2">
    <source>
        <dbReference type="SAM" id="SignalP"/>
    </source>
</evidence>
<gene>
    <name evidence="4" type="ORF">GCM10023186_11440</name>
</gene>
<keyword evidence="2" id="KW-0732">Signal</keyword>
<dbReference type="PROSITE" id="PS51257">
    <property type="entry name" value="PROKAR_LIPOPROTEIN"/>
    <property type="match status" value="1"/>
</dbReference>
<feature type="region of interest" description="Disordered" evidence="1">
    <location>
        <begin position="26"/>
        <end position="75"/>
    </location>
</feature>
<accession>A0ABP8IWC8</accession>
<proteinExistence type="predicted"/>
<dbReference type="Proteomes" id="UP001500454">
    <property type="component" value="Unassembled WGS sequence"/>
</dbReference>